<comment type="caution">
    <text evidence="1">The sequence shown here is derived from an EMBL/GenBank/DDBJ whole genome shotgun (WGS) entry which is preliminary data.</text>
</comment>
<accession>A0A4Y2AM01</accession>
<reference evidence="1 2" key="1">
    <citation type="journal article" date="2019" name="Sci. Rep.">
        <title>Orb-weaving spider Araneus ventricosus genome elucidates the spidroin gene catalogue.</title>
        <authorList>
            <person name="Kono N."/>
            <person name="Nakamura H."/>
            <person name="Ohtoshi R."/>
            <person name="Moran D.A.P."/>
            <person name="Shinohara A."/>
            <person name="Yoshida Y."/>
            <person name="Fujiwara M."/>
            <person name="Mori M."/>
            <person name="Tomita M."/>
            <person name="Arakawa K."/>
        </authorList>
    </citation>
    <scope>NUCLEOTIDE SEQUENCE [LARGE SCALE GENOMIC DNA]</scope>
</reference>
<evidence type="ECO:0000313" key="1">
    <source>
        <dbReference type="EMBL" id="GBL80798.1"/>
    </source>
</evidence>
<evidence type="ECO:0000313" key="2">
    <source>
        <dbReference type="Proteomes" id="UP000499080"/>
    </source>
</evidence>
<dbReference type="EMBL" id="BGPR01000023">
    <property type="protein sequence ID" value="GBL80798.1"/>
    <property type="molecule type" value="Genomic_DNA"/>
</dbReference>
<proteinExistence type="predicted"/>
<keyword evidence="2" id="KW-1185">Reference proteome</keyword>
<sequence length="141" mass="15972">MGHRTEQVPQREVLVNTPTKRAWSSVWRQQSASVDAMKRVSYLQSEGPLATKGQAPQKSAGTFDLDMLLGIAFILAFRNTPIEAGLTCTFAVLYLLSNLKEMLLHFSTGSDKLYSDKSLRELLLCRSYFSQHEMFRDCCFV</sequence>
<name>A0A4Y2AM01_ARAVE</name>
<dbReference type="AlphaFoldDB" id="A0A4Y2AM01"/>
<gene>
    <name evidence="1" type="ORF">AVEN_26233_1</name>
</gene>
<dbReference type="Proteomes" id="UP000499080">
    <property type="component" value="Unassembled WGS sequence"/>
</dbReference>
<protein>
    <submittedName>
        <fullName evidence="1">Uncharacterized protein</fullName>
    </submittedName>
</protein>
<organism evidence="1 2">
    <name type="scientific">Araneus ventricosus</name>
    <name type="common">Orbweaver spider</name>
    <name type="synonym">Epeira ventricosa</name>
    <dbReference type="NCBI Taxonomy" id="182803"/>
    <lineage>
        <taxon>Eukaryota</taxon>
        <taxon>Metazoa</taxon>
        <taxon>Ecdysozoa</taxon>
        <taxon>Arthropoda</taxon>
        <taxon>Chelicerata</taxon>
        <taxon>Arachnida</taxon>
        <taxon>Araneae</taxon>
        <taxon>Araneomorphae</taxon>
        <taxon>Entelegynae</taxon>
        <taxon>Araneoidea</taxon>
        <taxon>Araneidae</taxon>
        <taxon>Araneus</taxon>
    </lineage>
</organism>